<reference evidence="1 2" key="1">
    <citation type="submission" date="2019-10" db="EMBL/GenBank/DDBJ databases">
        <title>Glycomyces albidus sp. nov., a novel actinomycete isolated from rhizosphere soil of wheat (Triticum aestivum L.).</title>
        <authorList>
            <person name="Qian L."/>
        </authorList>
    </citation>
    <scope>NUCLEOTIDE SEQUENCE [LARGE SCALE GENOMIC DNA]</scope>
    <source>
        <strain evidence="1 2">NEAU-7082</strain>
    </source>
</reference>
<evidence type="ECO:0000313" key="1">
    <source>
        <dbReference type="EMBL" id="MQM26638.1"/>
    </source>
</evidence>
<name>A0A6L5GAJ9_9ACTN</name>
<protein>
    <submittedName>
        <fullName evidence="1">Uncharacterized protein</fullName>
    </submittedName>
</protein>
<gene>
    <name evidence="1" type="ORF">GFD30_13815</name>
</gene>
<sequence length="73" mass="8236">MTLSLAATALGLAAALAYLFRCWAFPYGRCWWCRSDGRNAAGYCNACHGTGRRVRLGRRLYDAARREYRDGTK</sequence>
<dbReference type="EMBL" id="WIAO01000015">
    <property type="protein sequence ID" value="MQM26638.1"/>
    <property type="molecule type" value="Genomic_DNA"/>
</dbReference>
<keyword evidence="2" id="KW-1185">Reference proteome</keyword>
<proteinExistence type="predicted"/>
<evidence type="ECO:0000313" key="2">
    <source>
        <dbReference type="Proteomes" id="UP000477750"/>
    </source>
</evidence>
<dbReference type="Proteomes" id="UP000477750">
    <property type="component" value="Unassembled WGS sequence"/>
</dbReference>
<dbReference type="RefSeq" id="WP_153025792.1">
    <property type="nucleotide sequence ID" value="NZ_WIAO01000015.1"/>
</dbReference>
<comment type="caution">
    <text evidence="1">The sequence shown here is derived from an EMBL/GenBank/DDBJ whole genome shotgun (WGS) entry which is preliminary data.</text>
</comment>
<organism evidence="1 2">
    <name type="scientific">Glycomyces albidus</name>
    <dbReference type="NCBI Taxonomy" id="2656774"/>
    <lineage>
        <taxon>Bacteria</taxon>
        <taxon>Bacillati</taxon>
        <taxon>Actinomycetota</taxon>
        <taxon>Actinomycetes</taxon>
        <taxon>Glycomycetales</taxon>
        <taxon>Glycomycetaceae</taxon>
        <taxon>Glycomyces</taxon>
    </lineage>
</organism>
<dbReference type="AlphaFoldDB" id="A0A6L5GAJ9"/>
<accession>A0A6L5GAJ9</accession>